<dbReference type="Proteomes" id="UP000423396">
    <property type="component" value="Chromosome"/>
</dbReference>
<sequence length="149" mass="17905">MAYWIIPVQEDFWETIFSTNIYGYNKENIKQYVKKDDGIIFYVNKYYAKKYGGKFVGIYKVVSDWFVDNTILFPEEKIKNKPIYIYRIKLEKIIVGECASKDIIEKVHFIEDKYQFSKYLRNVPANLKRPVPFIDVQLIEQCLRESIFI</sequence>
<dbReference type="PANTHER" id="PTHR39661:SF1">
    <property type="entry name" value="UPF0310 PROTEIN MJECL36"/>
    <property type="match status" value="1"/>
</dbReference>
<dbReference type="GeneID" id="42797634"/>
<reference evidence="2 3" key="1">
    <citation type="submission" date="2019-10" db="EMBL/GenBank/DDBJ databases">
        <title>Genome Sequences from Six Type Strain Members of the Archaeal Family Sulfolobaceae: Acidianus ambivalens, Acidianus infernus, Metallosphaera prunae, Stygiolobus azoricus, Sulfolobus metallicus, and Sulfurisphaera ohwakuensis.</title>
        <authorList>
            <person name="Counts J.A."/>
            <person name="Kelly R.M."/>
        </authorList>
    </citation>
    <scope>NUCLEOTIDE SEQUENCE [LARGE SCALE GENOMIC DNA]</scope>
    <source>
        <strain evidence="2 3">FC6</strain>
    </source>
</reference>
<dbReference type="NCBIfam" id="NF002008">
    <property type="entry name" value="PRK00809.1"/>
    <property type="match status" value="1"/>
</dbReference>
<name>A0A650CLH2_9CREN</name>
<organism evidence="2 3">
    <name type="scientific">Stygiolobus azoricus</name>
    <dbReference type="NCBI Taxonomy" id="41675"/>
    <lineage>
        <taxon>Archaea</taxon>
        <taxon>Thermoproteota</taxon>
        <taxon>Thermoprotei</taxon>
        <taxon>Sulfolobales</taxon>
        <taxon>Sulfolobaceae</taxon>
        <taxon>Stygiolobus</taxon>
    </lineage>
</organism>
<dbReference type="KEGG" id="sazo:D1868_01110"/>
<dbReference type="InterPro" id="IPR015947">
    <property type="entry name" value="PUA-like_sf"/>
</dbReference>
<dbReference type="PANTHER" id="PTHR39661">
    <property type="entry name" value="UPF0310 PROTEIN MJECL36"/>
    <property type="match status" value="1"/>
</dbReference>
<evidence type="ECO:0000313" key="2">
    <source>
        <dbReference type="EMBL" id="QGR18731.1"/>
    </source>
</evidence>
<dbReference type="AlphaFoldDB" id="A0A650CLH2"/>
<evidence type="ECO:0000313" key="3">
    <source>
        <dbReference type="Proteomes" id="UP000423396"/>
    </source>
</evidence>
<dbReference type="OrthoDB" id="35872at2157"/>
<accession>A0A650CLH2</accession>
<proteinExistence type="predicted"/>
<feature type="domain" description="EVE" evidence="1">
    <location>
        <begin position="2"/>
        <end position="141"/>
    </location>
</feature>
<dbReference type="InterPro" id="IPR002740">
    <property type="entry name" value="EVE_domain"/>
</dbReference>
<gene>
    <name evidence="2" type="ORF">D1868_01110</name>
</gene>
<dbReference type="Gene3D" id="3.10.590.10">
    <property type="entry name" value="ph1033 like domains"/>
    <property type="match status" value="1"/>
</dbReference>
<dbReference type="EMBL" id="CP045483">
    <property type="protein sequence ID" value="QGR18731.1"/>
    <property type="molecule type" value="Genomic_DNA"/>
</dbReference>
<dbReference type="SUPFAM" id="SSF88697">
    <property type="entry name" value="PUA domain-like"/>
    <property type="match status" value="1"/>
</dbReference>
<evidence type="ECO:0000259" key="1">
    <source>
        <dbReference type="Pfam" id="PF01878"/>
    </source>
</evidence>
<dbReference type="Pfam" id="PF01878">
    <property type="entry name" value="EVE"/>
    <property type="match status" value="1"/>
</dbReference>
<keyword evidence="3" id="KW-1185">Reference proteome</keyword>
<dbReference type="RefSeq" id="WP_156004954.1">
    <property type="nucleotide sequence ID" value="NZ_CP045483.1"/>
</dbReference>
<protein>
    <submittedName>
        <fullName evidence="2">EVE domain-containing protein</fullName>
    </submittedName>
</protein>